<comment type="subcellular location">
    <subcellularLocation>
        <location evidence="1">Nucleus</location>
    </subcellularLocation>
</comment>
<keyword evidence="5" id="KW-0539">Nucleus</keyword>
<dbReference type="InterPro" id="IPR052035">
    <property type="entry name" value="ZnF_BED_domain_contain"/>
</dbReference>
<evidence type="ECO:0000256" key="4">
    <source>
        <dbReference type="ARBA" id="ARBA00022833"/>
    </source>
</evidence>
<evidence type="ECO:0000256" key="5">
    <source>
        <dbReference type="ARBA" id="ARBA00023242"/>
    </source>
</evidence>
<evidence type="ECO:0000313" key="7">
    <source>
        <dbReference type="EMBL" id="KAJ8018405.1"/>
    </source>
</evidence>
<dbReference type="PANTHER" id="PTHR46481:SF10">
    <property type="entry name" value="ZINC FINGER BED DOMAIN-CONTAINING PROTEIN 39"/>
    <property type="match status" value="1"/>
</dbReference>
<evidence type="ECO:0000256" key="1">
    <source>
        <dbReference type="ARBA" id="ARBA00004123"/>
    </source>
</evidence>
<keyword evidence="4" id="KW-0862">Zinc</keyword>
<evidence type="ECO:0000313" key="8">
    <source>
        <dbReference type="Proteomes" id="UP001152320"/>
    </source>
</evidence>
<reference evidence="7" key="1">
    <citation type="submission" date="2021-10" db="EMBL/GenBank/DDBJ databases">
        <title>Tropical sea cucumber genome reveals ecological adaptation and Cuvierian tubules defense mechanism.</title>
        <authorList>
            <person name="Chen T."/>
        </authorList>
    </citation>
    <scope>NUCLEOTIDE SEQUENCE</scope>
    <source>
        <strain evidence="7">Nanhai2018</strain>
        <tissue evidence="7">Muscle</tissue>
    </source>
</reference>
<comment type="caution">
    <text evidence="7">The sequence shown here is derived from an EMBL/GenBank/DDBJ whole genome shotgun (WGS) entry which is preliminary data.</text>
</comment>
<dbReference type="SUPFAM" id="SSF53098">
    <property type="entry name" value="Ribonuclease H-like"/>
    <property type="match status" value="1"/>
</dbReference>
<dbReference type="PANTHER" id="PTHR46481">
    <property type="entry name" value="ZINC FINGER BED DOMAIN-CONTAINING PROTEIN 4"/>
    <property type="match status" value="1"/>
</dbReference>
<dbReference type="InterPro" id="IPR012337">
    <property type="entry name" value="RNaseH-like_sf"/>
</dbReference>
<proteinExistence type="predicted"/>
<organism evidence="7 8">
    <name type="scientific">Holothuria leucospilota</name>
    <name type="common">Black long sea cucumber</name>
    <name type="synonym">Mertensiothuria leucospilota</name>
    <dbReference type="NCBI Taxonomy" id="206669"/>
    <lineage>
        <taxon>Eukaryota</taxon>
        <taxon>Metazoa</taxon>
        <taxon>Echinodermata</taxon>
        <taxon>Eleutherozoa</taxon>
        <taxon>Echinozoa</taxon>
        <taxon>Holothuroidea</taxon>
        <taxon>Aspidochirotacea</taxon>
        <taxon>Aspidochirotida</taxon>
        <taxon>Holothuriidae</taxon>
        <taxon>Holothuria</taxon>
    </lineage>
</organism>
<dbReference type="GO" id="GO:0005634">
    <property type="term" value="C:nucleus"/>
    <property type="evidence" value="ECO:0007669"/>
    <property type="project" value="UniProtKB-SubCell"/>
</dbReference>
<dbReference type="GO" id="GO:0008270">
    <property type="term" value="F:zinc ion binding"/>
    <property type="evidence" value="ECO:0007669"/>
    <property type="project" value="UniProtKB-KW"/>
</dbReference>
<gene>
    <name evidence="7" type="ORF">HOLleu_43622</name>
</gene>
<name>A0A9Q0YBQ5_HOLLE</name>
<protein>
    <submittedName>
        <fullName evidence="7">Zinc finger BED domain-containing protein 1</fullName>
    </submittedName>
</protein>
<dbReference type="Proteomes" id="UP001152320">
    <property type="component" value="Unassembled WGS sequence"/>
</dbReference>
<accession>A0A9Q0YBQ5</accession>
<feature type="region of interest" description="Disordered" evidence="6">
    <location>
        <begin position="301"/>
        <end position="321"/>
    </location>
</feature>
<keyword evidence="2" id="KW-0479">Metal-binding</keyword>
<dbReference type="OrthoDB" id="117690at2759"/>
<dbReference type="EMBL" id="JAIZAY010000386">
    <property type="protein sequence ID" value="KAJ8018405.1"/>
    <property type="molecule type" value="Genomic_DNA"/>
</dbReference>
<keyword evidence="3" id="KW-0863">Zinc-finger</keyword>
<sequence length="378" mass="41809">MTVTTHFFDADWVLHSRPLNTKEVDGSHTAERIRQALEEELEEGEIIGEDGNASKLIAIATDNAANMKAAVSHTDATHIPCLGHTVNLAVKAGLATPRASRLNAKVKWVVENFHRMQAAEALRKKQTADDVVKALRLIQDVETGWTATSDMMERALKLKDHVQSILTSSEKRDVRDMALSAEDWFEVKELCAVLTPLCESMTELCGDQYCTASMLAVILPQVRQLLTPKEEDSPVAFQFKKAAKQNFAGRYIDQSFESLISQSCFLDPRCKSFFFITDELTRDNTKKLTIEAVKTKLRLFSHPSEKGQSESSMPVGSEPPTKKLKGFARVLSSALSRDSPAGTSSNTPAVSQVEAIDLEVSQYLAIEPPSVQTTPPEW</sequence>
<evidence type="ECO:0000256" key="3">
    <source>
        <dbReference type="ARBA" id="ARBA00022771"/>
    </source>
</evidence>
<evidence type="ECO:0000256" key="6">
    <source>
        <dbReference type="SAM" id="MobiDB-lite"/>
    </source>
</evidence>
<keyword evidence="8" id="KW-1185">Reference proteome</keyword>
<dbReference type="AlphaFoldDB" id="A0A9Q0YBQ5"/>
<evidence type="ECO:0000256" key="2">
    <source>
        <dbReference type="ARBA" id="ARBA00022723"/>
    </source>
</evidence>